<dbReference type="InterPro" id="IPR036182">
    <property type="entry name" value="PCuAC_sf"/>
</dbReference>
<dbReference type="PANTHER" id="PTHR36302">
    <property type="entry name" value="BLR7088 PROTEIN"/>
    <property type="match status" value="1"/>
</dbReference>
<dbReference type="InterPro" id="IPR058248">
    <property type="entry name" value="Lxx211020-like"/>
</dbReference>
<feature type="region of interest" description="Disordered" evidence="1">
    <location>
        <begin position="156"/>
        <end position="176"/>
    </location>
</feature>
<sequence>MFRTLSYAAVAGALVALPLAAAAQTPAPTEIKVGALKIETPWTRATPRGAKVAGGYMTITNTGTVPDRLVGGSLPQAGRFEVHEMKTENGIMTMRPIPGGLEIKPGETVKLMPGGYHVMFMELKEPLKEGTTLAGELRFEKAGTVAVSYKVQAIGATTPDGTAPAGGSAGGHQHGH</sequence>
<dbReference type="InterPro" id="IPR007410">
    <property type="entry name" value="LpqE-like"/>
</dbReference>
<dbReference type="Gene3D" id="2.60.40.1890">
    <property type="entry name" value="PCu(A)C copper chaperone"/>
    <property type="match status" value="1"/>
</dbReference>
<keyword evidence="4" id="KW-1185">Reference proteome</keyword>
<feature type="compositionally biased region" description="Gly residues" evidence="1">
    <location>
        <begin position="167"/>
        <end position="176"/>
    </location>
</feature>
<dbReference type="Proteomes" id="UP001597314">
    <property type="component" value="Unassembled WGS sequence"/>
</dbReference>
<dbReference type="SUPFAM" id="SSF110087">
    <property type="entry name" value="DR1885-like metal-binding protein"/>
    <property type="match status" value="1"/>
</dbReference>
<proteinExistence type="predicted"/>
<accession>A0ABW5AD70</accession>
<organism evidence="3 4">
    <name type="scientific">Rhodoplanes azumiensis</name>
    <dbReference type="NCBI Taxonomy" id="1897628"/>
    <lineage>
        <taxon>Bacteria</taxon>
        <taxon>Pseudomonadati</taxon>
        <taxon>Pseudomonadota</taxon>
        <taxon>Alphaproteobacteria</taxon>
        <taxon>Hyphomicrobiales</taxon>
        <taxon>Nitrobacteraceae</taxon>
        <taxon>Rhodoplanes</taxon>
    </lineage>
</organism>
<dbReference type="RefSeq" id="WP_378475803.1">
    <property type="nucleotide sequence ID" value="NZ_JBHUIW010000001.1"/>
</dbReference>
<protein>
    <submittedName>
        <fullName evidence="3">Copper chaperone PCu(A)C</fullName>
    </submittedName>
</protein>
<reference evidence="4" key="1">
    <citation type="journal article" date="2019" name="Int. J. Syst. Evol. Microbiol.">
        <title>The Global Catalogue of Microorganisms (GCM) 10K type strain sequencing project: providing services to taxonomists for standard genome sequencing and annotation.</title>
        <authorList>
            <consortium name="The Broad Institute Genomics Platform"/>
            <consortium name="The Broad Institute Genome Sequencing Center for Infectious Disease"/>
            <person name="Wu L."/>
            <person name="Ma J."/>
        </authorList>
    </citation>
    <scope>NUCLEOTIDE SEQUENCE [LARGE SCALE GENOMIC DNA]</scope>
    <source>
        <strain evidence="4">CGMCC 1.6774</strain>
    </source>
</reference>
<gene>
    <name evidence="3" type="ORF">ACFSOX_00335</name>
</gene>
<evidence type="ECO:0000256" key="1">
    <source>
        <dbReference type="SAM" id="MobiDB-lite"/>
    </source>
</evidence>
<evidence type="ECO:0000313" key="3">
    <source>
        <dbReference type="EMBL" id="MFD2180586.1"/>
    </source>
</evidence>
<dbReference type="PANTHER" id="PTHR36302:SF1">
    <property type="entry name" value="COPPER CHAPERONE PCU(A)C"/>
    <property type="match status" value="1"/>
</dbReference>
<dbReference type="EMBL" id="JBHUIW010000001">
    <property type="protein sequence ID" value="MFD2180586.1"/>
    <property type="molecule type" value="Genomic_DNA"/>
</dbReference>
<name>A0ABW5AD70_9BRAD</name>
<keyword evidence="2" id="KW-0732">Signal</keyword>
<feature type="signal peptide" evidence="2">
    <location>
        <begin position="1"/>
        <end position="23"/>
    </location>
</feature>
<dbReference type="Pfam" id="PF04314">
    <property type="entry name" value="PCuAC"/>
    <property type="match status" value="1"/>
</dbReference>
<feature type="chain" id="PRO_5045772748" evidence="2">
    <location>
        <begin position="24"/>
        <end position="176"/>
    </location>
</feature>
<evidence type="ECO:0000256" key="2">
    <source>
        <dbReference type="SAM" id="SignalP"/>
    </source>
</evidence>
<comment type="caution">
    <text evidence="3">The sequence shown here is derived from an EMBL/GenBank/DDBJ whole genome shotgun (WGS) entry which is preliminary data.</text>
</comment>
<evidence type="ECO:0000313" key="4">
    <source>
        <dbReference type="Proteomes" id="UP001597314"/>
    </source>
</evidence>